<organism evidence="2 3">
    <name type="scientific">Bradyrhizobium japonicum</name>
    <dbReference type="NCBI Taxonomy" id="375"/>
    <lineage>
        <taxon>Bacteria</taxon>
        <taxon>Pseudomonadati</taxon>
        <taxon>Pseudomonadota</taxon>
        <taxon>Alphaproteobacteria</taxon>
        <taxon>Hyphomicrobiales</taxon>
        <taxon>Nitrobacteraceae</taxon>
        <taxon>Bradyrhizobium</taxon>
    </lineage>
</organism>
<keyword evidence="3" id="KW-1185">Reference proteome</keyword>
<gene>
    <name evidence="2" type="ORF">ABIF63_003421</name>
</gene>
<accession>A0ABV2RQY1</accession>
<proteinExistence type="predicted"/>
<protein>
    <submittedName>
        <fullName evidence="2">3-hydroxybutyryl-CoA dehydratase</fullName>
        <ecNumber evidence="2">4.2.1.55</ecNumber>
    </submittedName>
</protein>
<dbReference type="Gene3D" id="3.10.129.10">
    <property type="entry name" value="Hotdog Thioesterase"/>
    <property type="match status" value="1"/>
</dbReference>
<dbReference type="SUPFAM" id="SSF54637">
    <property type="entry name" value="Thioesterase/thiol ester dehydrase-isomerase"/>
    <property type="match status" value="1"/>
</dbReference>
<dbReference type="GO" id="GO:0016829">
    <property type="term" value="F:lyase activity"/>
    <property type="evidence" value="ECO:0007669"/>
    <property type="project" value="UniProtKB-KW"/>
</dbReference>
<dbReference type="EMBL" id="JBEPTQ010000002">
    <property type="protein sequence ID" value="MET4719315.1"/>
    <property type="molecule type" value="Genomic_DNA"/>
</dbReference>
<name>A0ABV2RQY1_BRAJP</name>
<evidence type="ECO:0000313" key="2">
    <source>
        <dbReference type="EMBL" id="MET4719315.1"/>
    </source>
</evidence>
<dbReference type="RefSeq" id="WP_049813266.1">
    <property type="nucleotide sequence ID" value="NZ_JBEPTQ010000002.1"/>
</dbReference>
<dbReference type="PANTHER" id="PTHR43664:SF1">
    <property type="entry name" value="BETA-METHYLMALYL-COA DEHYDRATASE"/>
    <property type="match status" value="1"/>
</dbReference>
<evidence type="ECO:0000313" key="3">
    <source>
        <dbReference type="Proteomes" id="UP001549291"/>
    </source>
</evidence>
<dbReference type="PANTHER" id="PTHR43664">
    <property type="entry name" value="MONOAMINE OXIDASE-RELATED"/>
    <property type="match status" value="1"/>
</dbReference>
<reference evidence="2 3" key="1">
    <citation type="submission" date="2024-06" db="EMBL/GenBank/DDBJ databases">
        <title>Genomic Encyclopedia of Type Strains, Phase V (KMG-V): Genome sequencing to study the core and pangenomes of soil and plant-associated prokaryotes.</title>
        <authorList>
            <person name="Whitman W."/>
        </authorList>
    </citation>
    <scope>NUCLEOTIDE SEQUENCE [LARGE SCALE GENOMIC DNA]</scope>
    <source>
        <strain evidence="2 3">USDA 160</strain>
    </source>
</reference>
<feature type="domain" description="MaoC-like" evidence="1">
    <location>
        <begin position="28"/>
        <end position="138"/>
    </location>
</feature>
<dbReference type="InterPro" id="IPR052342">
    <property type="entry name" value="MCH/BMMD"/>
</dbReference>
<sequence length="167" mass="17846">MTPNDAPGDVPAGRKLAAGEYGYNDLEIHDHYETAGVTVTEAHVVGFAGLSGDLFDVHMDDEFARGLGFPGRIAHGLLGLSLADGLKTRSPIRLLGVATLSWNWSFKGPILIGDRIHAAIAVAGKRDTKRPDRGIVTLGMRVLKQTGEAVQEGETLLMMRLRDSASA</sequence>
<evidence type="ECO:0000259" key="1">
    <source>
        <dbReference type="Pfam" id="PF01575"/>
    </source>
</evidence>
<comment type="caution">
    <text evidence="2">The sequence shown here is derived from an EMBL/GenBank/DDBJ whole genome shotgun (WGS) entry which is preliminary data.</text>
</comment>
<dbReference type="EC" id="4.2.1.55" evidence="2"/>
<keyword evidence="2" id="KW-0456">Lyase</keyword>
<dbReference type="InterPro" id="IPR029069">
    <property type="entry name" value="HotDog_dom_sf"/>
</dbReference>
<dbReference type="Proteomes" id="UP001549291">
    <property type="component" value="Unassembled WGS sequence"/>
</dbReference>
<dbReference type="InterPro" id="IPR002539">
    <property type="entry name" value="MaoC-like_dom"/>
</dbReference>
<dbReference type="Pfam" id="PF01575">
    <property type="entry name" value="MaoC_dehydratas"/>
    <property type="match status" value="1"/>
</dbReference>